<evidence type="ECO:0008006" key="4">
    <source>
        <dbReference type="Google" id="ProtNLM"/>
    </source>
</evidence>
<dbReference type="EMBL" id="FLYE01000019">
    <property type="protein sequence ID" value="SCA56607.1"/>
    <property type="molecule type" value="Genomic_DNA"/>
</dbReference>
<dbReference type="AlphaFoldDB" id="A0A1C3RH41"/>
<reference evidence="2 3" key="1">
    <citation type="submission" date="2016-07" db="EMBL/GenBank/DDBJ databases">
        <authorList>
            <person name="Lefevre C.T."/>
        </authorList>
    </citation>
    <scope>NUCLEOTIDE SEQUENCE [LARGE SCALE GENOMIC DNA]</scope>
    <source>
        <strain evidence="2">PR1</strain>
    </source>
</reference>
<keyword evidence="1" id="KW-0472">Membrane</keyword>
<dbReference type="STRING" id="1867952.MTBPR1_260002"/>
<feature type="transmembrane region" description="Helical" evidence="1">
    <location>
        <begin position="18"/>
        <end position="38"/>
    </location>
</feature>
<evidence type="ECO:0000256" key="1">
    <source>
        <dbReference type="SAM" id="Phobius"/>
    </source>
</evidence>
<keyword evidence="1" id="KW-1133">Transmembrane helix</keyword>
<accession>A0A1C3RH41</accession>
<dbReference type="RefSeq" id="WP_069188705.1">
    <property type="nucleotide sequence ID" value="NZ_FLYE01000019.1"/>
</dbReference>
<name>A0A1C3RH41_9PROT</name>
<dbReference type="Proteomes" id="UP000231658">
    <property type="component" value="Unassembled WGS sequence"/>
</dbReference>
<keyword evidence="1" id="KW-0812">Transmembrane</keyword>
<protein>
    <recommendedName>
        <fullName evidence="4">Transmembrane anchor protein</fullName>
    </recommendedName>
</protein>
<gene>
    <name evidence="2" type="ORF">MTBPR1_260002</name>
</gene>
<dbReference type="OrthoDB" id="952847at2"/>
<evidence type="ECO:0000313" key="3">
    <source>
        <dbReference type="Proteomes" id="UP000231658"/>
    </source>
</evidence>
<organism evidence="2 3">
    <name type="scientific">Candidatus Terasakiella magnetica</name>
    <dbReference type="NCBI Taxonomy" id="1867952"/>
    <lineage>
        <taxon>Bacteria</taxon>
        <taxon>Pseudomonadati</taxon>
        <taxon>Pseudomonadota</taxon>
        <taxon>Alphaproteobacteria</taxon>
        <taxon>Rhodospirillales</taxon>
        <taxon>Terasakiellaceae</taxon>
        <taxon>Terasakiella</taxon>
    </lineage>
</organism>
<evidence type="ECO:0000313" key="2">
    <source>
        <dbReference type="EMBL" id="SCA56607.1"/>
    </source>
</evidence>
<proteinExistence type="predicted"/>
<sequence>MYNENIPTHVEIPSTQQLIKSTVISFVCAVVILVTIVLPSEYAIDPTGLGGVLGLTEMGEIKAQLAEEAAQDHSSNTTNKLLWNALASVFTIKAANAETPSGTWKDEISFELVPGQGTEYKLKMKKGAIANYDWSVDGGRANYDLHGDGAGKSTSYQKGRGVTGDVGGLIAEFDGYHGWFWRNRDKQPIKITLRVKGDYSELKHMK</sequence>
<keyword evidence="3" id="KW-1185">Reference proteome</keyword>